<dbReference type="AlphaFoldDB" id="A0A4Y2JWG4"/>
<evidence type="ECO:0000313" key="2">
    <source>
        <dbReference type="Proteomes" id="UP000499080"/>
    </source>
</evidence>
<organism evidence="1 2">
    <name type="scientific">Araneus ventricosus</name>
    <name type="common">Orbweaver spider</name>
    <name type="synonym">Epeira ventricosa</name>
    <dbReference type="NCBI Taxonomy" id="182803"/>
    <lineage>
        <taxon>Eukaryota</taxon>
        <taxon>Metazoa</taxon>
        <taxon>Ecdysozoa</taxon>
        <taxon>Arthropoda</taxon>
        <taxon>Chelicerata</taxon>
        <taxon>Arachnida</taxon>
        <taxon>Araneae</taxon>
        <taxon>Araneomorphae</taxon>
        <taxon>Entelegynae</taxon>
        <taxon>Araneoidea</taxon>
        <taxon>Araneidae</taxon>
        <taxon>Araneus</taxon>
    </lineage>
</organism>
<name>A0A4Y2JWG4_ARAVE</name>
<sequence length="94" mass="10309">MSLGQCLWSEKCVLGNVCGVRNASWSWAICGGVRNASWAMCGGVRNASWSMCGGVRNVSWAMIGGMKMCSWAMCDGELNEKYVMVGSSMWRRVK</sequence>
<gene>
    <name evidence="1" type="ORF">AVEN_142408_1</name>
</gene>
<accession>A0A4Y2JWG4</accession>
<evidence type="ECO:0000313" key="1">
    <source>
        <dbReference type="EMBL" id="GBM93566.1"/>
    </source>
</evidence>
<protein>
    <submittedName>
        <fullName evidence="1">Uncharacterized protein</fullName>
    </submittedName>
</protein>
<dbReference type="EMBL" id="BGPR01003884">
    <property type="protein sequence ID" value="GBM93566.1"/>
    <property type="molecule type" value="Genomic_DNA"/>
</dbReference>
<comment type="caution">
    <text evidence="1">The sequence shown here is derived from an EMBL/GenBank/DDBJ whole genome shotgun (WGS) entry which is preliminary data.</text>
</comment>
<reference evidence="1 2" key="1">
    <citation type="journal article" date="2019" name="Sci. Rep.">
        <title>Orb-weaving spider Araneus ventricosus genome elucidates the spidroin gene catalogue.</title>
        <authorList>
            <person name="Kono N."/>
            <person name="Nakamura H."/>
            <person name="Ohtoshi R."/>
            <person name="Moran D.A.P."/>
            <person name="Shinohara A."/>
            <person name="Yoshida Y."/>
            <person name="Fujiwara M."/>
            <person name="Mori M."/>
            <person name="Tomita M."/>
            <person name="Arakawa K."/>
        </authorList>
    </citation>
    <scope>NUCLEOTIDE SEQUENCE [LARGE SCALE GENOMIC DNA]</scope>
</reference>
<proteinExistence type="predicted"/>
<dbReference type="Proteomes" id="UP000499080">
    <property type="component" value="Unassembled WGS sequence"/>
</dbReference>
<keyword evidence="2" id="KW-1185">Reference proteome</keyword>